<dbReference type="RefSeq" id="WP_019388580.1">
    <property type="nucleotide sequence ID" value="NZ_ALIH01000015.1"/>
</dbReference>
<dbReference type="GO" id="GO:0046857">
    <property type="term" value="F:oxidoreductase activity, acting on other nitrogenous compounds as donors, with NAD or NADP as acceptor"/>
    <property type="evidence" value="ECO:0007669"/>
    <property type="project" value="TreeGrafter"/>
</dbReference>
<keyword evidence="10" id="KW-1185">Reference proteome</keyword>
<keyword evidence="3" id="KW-0285">Flavoprotein</keyword>
<comment type="similarity">
    <text evidence="2">Belongs to the nitroreductase family.</text>
</comment>
<proteinExistence type="inferred from homology"/>
<feature type="domain" description="Nitroreductase" evidence="8">
    <location>
        <begin position="18"/>
        <end position="203"/>
    </location>
</feature>
<comment type="cofactor">
    <cofactor evidence="1">
        <name>FMN</name>
        <dbReference type="ChEBI" id="CHEBI:58210"/>
    </cofactor>
</comment>
<sequence>MNTETISREDIIEAFNFRHATKEFDATKKLTQDDINFILKTANLSPSSFGFEPWHFVIVQDQELRELLKPVAWGAPLKLDTASHFVLGLSMKAPMVKHDADYIMHMMKDVKQFPEDVIEMYSKFYREFQERDFDLDTDKKLFDWSSKQTYIALGNMMTSAALAGIDSCPIEGFHQEQAEALLREKFGIDTDKYGLSFMVAFGYRKADPEFPKSRRAFEEIVTWK</sequence>
<evidence type="ECO:0000256" key="5">
    <source>
        <dbReference type="ARBA" id="ARBA00022857"/>
    </source>
</evidence>
<dbReference type="PANTHER" id="PTHR23026:SF125">
    <property type="entry name" value="OXYGEN-INSENSITIVE NAD(P)H NITROREDUCTASE"/>
    <property type="match status" value="1"/>
</dbReference>
<dbReference type="eggNOG" id="COG0778">
    <property type="taxonomic scope" value="Bacteria"/>
</dbReference>
<dbReference type="EMBL" id="FQYK01000010">
    <property type="protein sequence ID" value="SHJ14312.1"/>
    <property type="molecule type" value="Genomic_DNA"/>
</dbReference>
<keyword evidence="4" id="KW-0288">FMN</keyword>
<reference evidence="9 10" key="1">
    <citation type="submission" date="2016-11" db="EMBL/GenBank/DDBJ databases">
        <authorList>
            <person name="Jaros S."/>
            <person name="Januszkiewicz K."/>
            <person name="Wedrychowicz H."/>
        </authorList>
    </citation>
    <scope>NUCLEOTIDE SEQUENCE [LARGE SCALE GENOMIC DNA]</scope>
    <source>
        <strain evidence="9 10">CGMCC 1.12213</strain>
    </source>
</reference>
<evidence type="ECO:0000256" key="2">
    <source>
        <dbReference type="ARBA" id="ARBA00007118"/>
    </source>
</evidence>
<evidence type="ECO:0000259" key="8">
    <source>
        <dbReference type="Pfam" id="PF00881"/>
    </source>
</evidence>
<dbReference type="SUPFAM" id="SSF55469">
    <property type="entry name" value="FMN-dependent nitroreductase-like"/>
    <property type="match status" value="1"/>
</dbReference>
<dbReference type="Pfam" id="PF00881">
    <property type="entry name" value="Nitroreductase"/>
    <property type="match status" value="1"/>
</dbReference>
<accession>A0A1M6GWK2</accession>
<dbReference type="InterPro" id="IPR000415">
    <property type="entry name" value="Nitroreductase-like"/>
</dbReference>
<dbReference type="InterPro" id="IPR033878">
    <property type="entry name" value="NfsB-like"/>
</dbReference>
<dbReference type="PANTHER" id="PTHR23026">
    <property type="entry name" value="NADPH NITROREDUCTASE"/>
    <property type="match status" value="1"/>
</dbReference>
<evidence type="ECO:0000256" key="6">
    <source>
        <dbReference type="ARBA" id="ARBA00023002"/>
    </source>
</evidence>
<dbReference type="OrthoDB" id="9809288at2"/>
<evidence type="ECO:0000256" key="7">
    <source>
        <dbReference type="ARBA" id="ARBA00023027"/>
    </source>
</evidence>
<dbReference type="STRING" id="1178825.SAMN05216261_2924"/>
<dbReference type="GO" id="GO:0046256">
    <property type="term" value="P:2,4,6-trinitrotoluene catabolic process"/>
    <property type="evidence" value="ECO:0007669"/>
    <property type="project" value="TreeGrafter"/>
</dbReference>
<keyword evidence="6" id="KW-0560">Oxidoreductase</keyword>
<dbReference type="InterPro" id="IPR029479">
    <property type="entry name" value="Nitroreductase"/>
</dbReference>
<evidence type="ECO:0000313" key="10">
    <source>
        <dbReference type="Proteomes" id="UP000184396"/>
    </source>
</evidence>
<evidence type="ECO:0000256" key="3">
    <source>
        <dbReference type="ARBA" id="ARBA00022630"/>
    </source>
</evidence>
<evidence type="ECO:0000313" key="9">
    <source>
        <dbReference type="EMBL" id="SHJ14312.1"/>
    </source>
</evidence>
<dbReference type="GO" id="GO:0005829">
    <property type="term" value="C:cytosol"/>
    <property type="evidence" value="ECO:0007669"/>
    <property type="project" value="TreeGrafter"/>
</dbReference>
<dbReference type="InterPro" id="IPR050627">
    <property type="entry name" value="Nitroreductase/BluB"/>
</dbReference>
<keyword evidence="7" id="KW-0520">NAD</keyword>
<dbReference type="Gene3D" id="3.40.109.10">
    <property type="entry name" value="NADH Oxidase"/>
    <property type="match status" value="1"/>
</dbReference>
<evidence type="ECO:0000256" key="1">
    <source>
        <dbReference type="ARBA" id="ARBA00001917"/>
    </source>
</evidence>
<protein>
    <recommendedName>
        <fullName evidence="8">Nitroreductase domain-containing protein</fullName>
    </recommendedName>
</protein>
<keyword evidence="5" id="KW-0521">NADP</keyword>
<dbReference type="AlphaFoldDB" id="A0A1M6GWK2"/>
<dbReference type="CDD" id="cd02149">
    <property type="entry name" value="NfsB-like"/>
    <property type="match status" value="1"/>
</dbReference>
<name>A0A1M6GWK2_9FLAO</name>
<dbReference type="Proteomes" id="UP000184396">
    <property type="component" value="Unassembled WGS sequence"/>
</dbReference>
<gene>
    <name evidence="9" type="ORF">SAMN05216261_2924</name>
</gene>
<evidence type="ECO:0000256" key="4">
    <source>
        <dbReference type="ARBA" id="ARBA00022643"/>
    </source>
</evidence>
<organism evidence="9 10">
    <name type="scientific">Algibacter luteus</name>
    <dbReference type="NCBI Taxonomy" id="1178825"/>
    <lineage>
        <taxon>Bacteria</taxon>
        <taxon>Pseudomonadati</taxon>
        <taxon>Bacteroidota</taxon>
        <taxon>Flavobacteriia</taxon>
        <taxon>Flavobacteriales</taxon>
        <taxon>Flavobacteriaceae</taxon>
        <taxon>Algibacter</taxon>
    </lineage>
</organism>